<evidence type="ECO:0000313" key="2">
    <source>
        <dbReference type="EMBL" id="CAJ2505085.1"/>
    </source>
</evidence>
<proteinExistence type="predicted"/>
<comment type="caution">
    <text evidence="2">The sequence shown here is derived from an EMBL/GenBank/DDBJ whole genome shotgun (WGS) entry which is preliminary data.</text>
</comment>
<dbReference type="EMBL" id="CAUWAG010000007">
    <property type="protein sequence ID" value="CAJ2505085.1"/>
    <property type="molecule type" value="Genomic_DNA"/>
</dbReference>
<dbReference type="AlphaFoldDB" id="A0AAI8YHI9"/>
<feature type="domain" description="Reverse transcriptase" evidence="1">
    <location>
        <begin position="42"/>
        <end position="141"/>
    </location>
</feature>
<accession>A0AAI8YHI9</accession>
<dbReference type="Proteomes" id="UP001295740">
    <property type="component" value="Unassembled WGS sequence"/>
</dbReference>
<dbReference type="PANTHER" id="PTHR33481">
    <property type="entry name" value="REVERSE TRANSCRIPTASE"/>
    <property type="match status" value="1"/>
</dbReference>
<organism evidence="2 3">
    <name type="scientific">Anthostomella pinea</name>
    <dbReference type="NCBI Taxonomy" id="933095"/>
    <lineage>
        <taxon>Eukaryota</taxon>
        <taxon>Fungi</taxon>
        <taxon>Dikarya</taxon>
        <taxon>Ascomycota</taxon>
        <taxon>Pezizomycotina</taxon>
        <taxon>Sordariomycetes</taxon>
        <taxon>Xylariomycetidae</taxon>
        <taxon>Xylariales</taxon>
        <taxon>Xylariaceae</taxon>
        <taxon>Anthostomella</taxon>
    </lineage>
</organism>
<name>A0AAI8YHI9_9PEZI</name>
<reference evidence="2" key="1">
    <citation type="submission" date="2023-10" db="EMBL/GenBank/DDBJ databases">
        <authorList>
            <person name="Hackl T."/>
        </authorList>
    </citation>
    <scope>NUCLEOTIDE SEQUENCE</scope>
</reference>
<dbReference type="PANTHER" id="PTHR33481:SF1">
    <property type="entry name" value="ENDONUCLEASE_EXONUCLEASE_PHOSPHATASE DOMAIN-CONTAINING PROTEIN-RELATED"/>
    <property type="match status" value="1"/>
</dbReference>
<sequence>MCGKPLRVALAEVAECSFVLGKWLKQFKTALIVVLPKAGKTPEEKTLPGAYRPIALLSCIRKVIEKVIGNRMMEAAETHGLLPEGQMGNRKGRSTEHAIRMVVKAVYAGWSYGAVATLMQLDIMGAFDAIVFTRLCHILWKKGYPM</sequence>
<evidence type="ECO:0000313" key="3">
    <source>
        <dbReference type="Proteomes" id="UP001295740"/>
    </source>
</evidence>
<dbReference type="InterPro" id="IPR000477">
    <property type="entry name" value="RT_dom"/>
</dbReference>
<dbReference type="Pfam" id="PF00078">
    <property type="entry name" value="RVT_1"/>
    <property type="match status" value="1"/>
</dbReference>
<gene>
    <name evidence="2" type="ORF">KHLLAP_LOCUS5553</name>
</gene>
<evidence type="ECO:0000259" key="1">
    <source>
        <dbReference type="Pfam" id="PF00078"/>
    </source>
</evidence>
<protein>
    <submittedName>
        <fullName evidence="2">Uu.00g124790.m01.CDS01</fullName>
    </submittedName>
</protein>
<keyword evidence="3" id="KW-1185">Reference proteome</keyword>